<dbReference type="RefSeq" id="WP_329081831.1">
    <property type="nucleotide sequence ID" value="NZ_CP108849.2"/>
</dbReference>
<accession>A0ABZ2AEZ1</accession>
<dbReference type="CDD" id="cd05829">
    <property type="entry name" value="Sortase_F"/>
    <property type="match status" value="1"/>
</dbReference>
<evidence type="ECO:0000313" key="4">
    <source>
        <dbReference type="Proteomes" id="UP001432209"/>
    </source>
</evidence>
<dbReference type="Proteomes" id="UP001432209">
    <property type="component" value="Chromosome"/>
</dbReference>
<dbReference type="NCBIfam" id="NF033748">
    <property type="entry name" value="class_F_sortase"/>
    <property type="match status" value="1"/>
</dbReference>
<evidence type="ECO:0000313" key="3">
    <source>
        <dbReference type="EMBL" id="WUX56904.1"/>
    </source>
</evidence>
<dbReference type="GeneID" id="91339840"/>
<dbReference type="InterPro" id="IPR005754">
    <property type="entry name" value="Sortase"/>
</dbReference>
<sequence length="229" mass="23801">MTETERLRASRWSTVVLLLLVGIFVVRLSAGGPLVLPPQPAGAGPAVSDGGRDTRTDAVPMPRPVGTAARAAPPLPGSTATRIRIPSVRVDAPLTRVALDAEGWIDAPPADRPGLAGHFRGSVTPGEQGTSVIVGHVDTAQGPAVFYDLGRLTTGSRVEVTRADGTTAVFTVYGVEGFSKRNFPAGSVYRATGAPELRLITCGGAFTEKTGYQGNVVAFARLTETRKAA</sequence>
<dbReference type="EMBL" id="CP109495">
    <property type="protein sequence ID" value="WUX56904.1"/>
    <property type="molecule type" value="Genomic_DNA"/>
</dbReference>
<organism evidence="3 4">
    <name type="scientific">Streptomyces niveus</name>
    <name type="common">Streptomyces spheroides</name>
    <dbReference type="NCBI Taxonomy" id="193462"/>
    <lineage>
        <taxon>Bacteria</taxon>
        <taxon>Bacillati</taxon>
        <taxon>Actinomycetota</taxon>
        <taxon>Actinomycetes</taxon>
        <taxon>Kitasatosporales</taxon>
        <taxon>Streptomycetaceae</taxon>
        <taxon>Streptomyces</taxon>
    </lineage>
</organism>
<proteinExistence type="predicted"/>
<dbReference type="InterPro" id="IPR023365">
    <property type="entry name" value="Sortase_dom-sf"/>
</dbReference>
<evidence type="ECO:0000256" key="1">
    <source>
        <dbReference type="ARBA" id="ARBA00022801"/>
    </source>
</evidence>
<protein>
    <submittedName>
        <fullName evidence="3">Class F sortase</fullName>
    </submittedName>
</protein>
<keyword evidence="4" id="KW-1185">Reference proteome</keyword>
<evidence type="ECO:0000256" key="2">
    <source>
        <dbReference type="SAM" id="MobiDB-lite"/>
    </source>
</evidence>
<keyword evidence="1" id="KW-0378">Hydrolase</keyword>
<name>A0ABZ2AEZ1_STRNV</name>
<dbReference type="SUPFAM" id="SSF63817">
    <property type="entry name" value="Sortase"/>
    <property type="match status" value="1"/>
</dbReference>
<dbReference type="InterPro" id="IPR042001">
    <property type="entry name" value="Sortase_F"/>
</dbReference>
<gene>
    <name evidence="3" type="ORF">OG442_38180</name>
</gene>
<feature type="region of interest" description="Disordered" evidence="2">
    <location>
        <begin position="36"/>
        <end position="79"/>
    </location>
</feature>
<dbReference type="Gene3D" id="2.40.260.10">
    <property type="entry name" value="Sortase"/>
    <property type="match status" value="1"/>
</dbReference>
<reference evidence="3" key="1">
    <citation type="submission" date="2022-10" db="EMBL/GenBank/DDBJ databases">
        <title>The complete genomes of actinobacterial strains from the NBC collection.</title>
        <authorList>
            <person name="Joergensen T.S."/>
            <person name="Alvarez Arevalo M."/>
            <person name="Sterndorff E.B."/>
            <person name="Faurdal D."/>
            <person name="Vuksanovic O."/>
            <person name="Mourched A.-S."/>
            <person name="Charusanti P."/>
            <person name="Shaw S."/>
            <person name="Blin K."/>
            <person name="Weber T."/>
        </authorList>
    </citation>
    <scope>NUCLEOTIDE SEQUENCE</scope>
    <source>
        <strain evidence="3">NBC_01432</strain>
    </source>
</reference>
<dbReference type="Pfam" id="PF04203">
    <property type="entry name" value="Sortase"/>
    <property type="match status" value="1"/>
</dbReference>